<proteinExistence type="predicted"/>
<keyword evidence="2" id="KW-1185">Reference proteome</keyword>
<comment type="caution">
    <text evidence="1">The sequence shown here is derived from an EMBL/GenBank/DDBJ whole genome shotgun (WGS) entry which is preliminary data.</text>
</comment>
<accession>A0AAV2YNC4</accession>
<name>A0AAV2YNC4_9STRA</name>
<reference evidence="1" key="1">
    <citation type="submission" date="2022-11" db="EMBL/GenBank/DDBJ databases">
        <authorList>
            <person name="Morgan W.R."/>
            <person name="Tartar A."/>
        </authorList>
    </citation>
    <scope>NUCLEOTIDE SEQUENCE</scope>
    <source>
        <strain evidence="1">ARSEF 373</strain>
    </source>
</reference>
<dbReference type="AlphaFoldDB" id="A0AAV2YNC4"/>
<evidence type="ECO:0000313" key="2">
    <source>
        <dbReference type="Proteomes" id="UP001146120"/>
    </source>
</evidence>
<dbReference type="EMBL" id="DAKRPA010000265">
    <property type="protein sequence ID" value="DAZ94169.1"/>
    <property type="molecule type" value="Genomic_DNA"/>
</dbReference>
<organism evidence="1 2">
    <name type="scientific">Lagenidium giganteum</name>
    <dbReference type="NCBI Taxonomy" id="4803"/>
    <lineage>
        <taxon>Eukaryota</taxon>
        <taxon>Sar</taxon>
        <taxon>Stramenopiles</taxon>
        <taxon>Oomycota</taxon>
        <taxon>Peronosporomycetes</taxon>
        <taxon>Pythiales</taxon>
        <taxon>Pythiaceae</taxon>
    </lineage>
</organism>
<sequence>MDAFPVRNPAVVGQDVM</sequence>
<gene>
    <name evidence="1" type="ORF">N0F65_008261</name>
</gene>
<dbReference type="Proteomes" id="UP001146120">
    <property type="component" value="Unassembled WGS sequence"/>
</dbReference>
<protein>
    <submittedName>
        <fullName evidence="1">Uncharacterized protein</fullName>
    </submittedName>
</protein>
<reference evidence="1" key="2">
    <citation type="journal article" date="2023" name="Microbiol Resour">
        <title>Decontamination and Annotation of the Draft Genome Sequence of the Oomycete Lagenidium giganteum ARSEF 373.</title>
        <authorList>
            <person name="Morgan W.R."/>
            <person name="Tartar A."/>
        </authorList>
    </citation>
    <scope>NUCLEOTIDE SEQUENCE</scope>
    <source>
        <strain evidence="1">ARSEF 373</strain>
    </source>
</reference>
<evidence type="ECO:0000313" key="1">
    <source>
        <dbReference type="EMBL" id="DAZ94169.1"/>
    </source>
</evidence>